<proteinExistence type="predicted"/>
<keyword evidence="2" id="KW-1185">Reference proteome</keyword>
<evidence type="ECO:0000313" key="1">
    <source>
        <dbReference type="EMBL" id="MEI4277585.1"/>
    </source>
</evidence>
<gene>
    <name evidence="1" type="ORF">UXQ13_03825</name>
</gene>
<protein>
    <submittedName>
        <fullName evidence="1">Uncharacterized protein</fullName>
    </submittedName>
</protein>
<accession>A0ABU8E244</accession>
<name>A0ABU8E244_9ACTN</name>
<comment type="caution">
    <text evidence="1">The sequence shown here is derived from an EMBL/GenBank/DDBJ whole genome shotgun (WGS) entry which is preliminary data.</text>
</comment>
<dbReference type="Proteomes" id="UP001373496">
    <property type="component" value="Unassembled WGS sequence"/>
</dbReference>
<reference evidence="1 2" key="1">
    <citation type="submission" date="2024-03" db="EMBL/GenBank/DDBJ databases">
        <title>Draft genome sequence of Klenkia terrae.</title>
        <authorList>
            <person name="Duangmal K."/>
            <person name="Chantavorakit T."/>
        </authorList>
    </citation>
    <scope>NUCLEOTIDE SEQUENCE [LARGE SCALE GENOMIC DNA]</scope>
    <source>
        <strain evidence="1 2">JCM 17786</strain>
    </source>
</reference>
<evidence type="ECO:0000313" key="2">
    <source>
        <dbReference type="Proteomes" id="UP001373496"/>
    </source>
</evidence>
<sequence>MTVPANGWTWRLHDPTGGVVDPDDLGVAVPVEDAQAEAESWLGEHWRELLERGAASATLVRGDTVVYGPMGLAAS</sequence>
<organism evidence="1 2">
    <name type="scientific">Klenkia terrae</name>
    <dbReference type="NCBI Taxonomy" id="1052259"/>
    <lineage>
        <taxon>Bacteria</taxon>
        <taxon>Bacillati</taxon>
        <taxon>Actinomycetota</taxon>
        <taxon>Actinomycetes</taxon>
        <taxon>Geodermatophilales</taxon>
        <taxon>Geodermatophilaceae</taxon>
        <taxon>Klenkia</taxon>
    </lineage>
</organism>
<dbReference type="EMBL" id="JBAPLV010000003">
    <property type="protein sequence ID" value="MEI4277585.1"/>
    <property type="molecule type" value="Genomic_DNA"/>
</dbReference>
<dbReference type="RefSeq" id="WP_225231744.1">
    <property type="nucleotide sequence ID" value="NZ_JBAPLV010000003.1"/>
</dbReference>